<keyword evidence="2" id="KW-0472">Membrane</keyword>
<dbReference type="Proteomes" id="UP000593571">
    <property type="component" value="Unassembled WGS sequence"/>
</dbReference>
<sequence length="240" mass="26657">MQGDMGRYDFVKVAQKKKRFTFHLGTREGFRITIIGRCKNHYQRYSGHPGKDKREAATETRRQNICSTGQDSRSRQTRAVGFSDSAFQPLWLGASSSPSQPSRTSSAVKRQEAWQGRQARAAAGSTAALVLGALVYFNLGFTSVIRLHLLTTSLPSVNLVSQEAEPMSCRASRHWFVLISCLGVLLHRGRELQMKSMCSLCVSGGRQGCGWWPCQETHPLVMILCPPSPALNPMKSKLEI</sequence>
<reference evidence="3 4" key="1">
    <citation type="journal article" date="2020" name="Nature">
        <title>Six reference-quality genomes reveal evolution of bat adaptations.</title>
        <authorList>
            <person name="Jebb D."/>
            <person name="Huang Z."/>
            <person name="Pippel M."/>
            <person name="Hughes G.M."/>
            <person name="Lavrichenko K."/>
            <person name="Devanna P."/>
            <person name="Winkler S."/>
            <person name="Jermiin L.S."/>
            <person name="Skirmuntt E.C."/>
            <person name="Katzourakis A."/>
            <person name="Burkitt-Gray L."/>
            <person name="Ray D.A."/>
            <person name="Sullivan K.A.M."/>
            <person name="Roscito J.G."/>
            <person name="Kirilenko B.M."/>
            <person name="Davalos L.M."/>
            <person name="Corthals A.P."/>
            <person name="Power M.L."/>
            <person name="Jones G."/>
            <person name="Ransome R.D."/>
            <person name="Dechmann D.K.N."/>
            <person name="Locatelli A.G."/>
            <person name="Puechmaille S.J."/>
            <person name="Fedrigo O."/>
            <person name="Jarvis E.D."/>
            <person name="Hiller M."/>
            <person name="Vernes S.C."/>
            <person name="Myers E.W."/>
            <person name="Teeling E.C."/>
        </authorList>
    </citation>
    <scope>NUCLEOTIDE SEQUENCE [LARGE SCALE GENOMIC DNA]</scope>
    <source>
        <strain evidence="3">MRouAeg1</strain>
        <tissue evidence="3">Muscle</tissue>
    </source>
</reference>
<keyword evidence="4" id="KW-1185">Reference proteome</keyword>
<dbReference type="EMBL" id="JACASE010000010">
    <property type="protein sequence ID" value="KAF6431613.1"/>
    <property type="molecule type" value="Genomic_DNA"/>
</dbReference>
<keyword evidence="2" id="KW-0812">Transmembrane</keyword>
<proteinExistence type="predicted"/>
<comment type="caution">
    <text evidence="3">The sequence shown here is derived from an EMBL/GenBank/DDBJ whole genome shotgun (WGS) entry which is preliminary data.</text>
</comment>
<feature type="region of interest" description="Disordered" evidence="1">
    <location>
        <begin position="45"/>
        <end position="74"/>
    </location>
</feature>
<feature type="compositionally biased region" description="Basic and acidic residues" evidence="1">
    <location>
        <begin position="49"/>
        <end position="62"/>
    </location>
</feature>
<evidence type="ECO:0000256" key="2">
    <source>
        <dbReference type="SAM" id="Phobius"/>
    </source>
</evidence>
<keyword evidence="2" id="KW-1133">Transmembrane helix</keyword>
<organism evidence="3 4">
    <name type="scientific">Rousettus aegyptiacus</name>
    <name type="common">Egyptian fruit bat</name>
    <name type="synonym">Pteropus aegyptiacus</name>
    <dbReference type="NCBI Taxonomy" id="9407"/>
    <lineage>
        <taxon>Eukaryota</taxon>
        <taxon>Metazoa</taxon>
        <taxon>Chordata</taxon>
        <taxon>Craniata</taxon>
        <taxon>Vertebrata</taxon>
        <taxon>Euteleostomi</taxon>
        <taxon>Mammalia</taxon>
        <taxon>Eutheria</taxon>
        <taxon>Laurasiatheria</taxon>
        <taxon>Chiroptera</taxon>
        <taxon>Yinpterochiroptera</taxon>
        <taxon>Pteropodoidea</taxon>
        <taxon>Pteropodidae</taxon>
        <taxon>Rousettinae</taxon>
        <taxon>Rousettus</taxon>
    </lineage>
</organism>
<protein>
    <submittedName>
        <fullName evidence="3">Uncharacterized protein</fullName>
    </submittedName>
</protein>
<feature type="transmembrane region" description="Helical" evidence="2">
    <location>
        <begin position="127"/>
        <end position="151"/>
    </location>
</feature>
<dbReference type="AlphaFoldDB" id="A0A7J8E8A2"/>
<evidence type="ECO:0000256" key="1">
    <source>
        <dbReference type="SAM" id="MobiDB-lite"/>
    </source>
</evidence>
<name>A0A7J8E8A2_ROUAE</name>
<gene>
    <name evidence="3" type="ORF">HJG63_008124</name>
</gene>
<evidence type="ECO:0000313" key="3">
    <source>
        <dbReference type="EMBL" id="KAF6431613.1"/>
    </source>
</evidence>
<accession>A0A7J8E8A2</accession>
<evidence type="ECO:0000313" key="4">
    <source>
        <dbReference type="Proteomes" id="UP000593571"/>
    </source>
</evidence>